<dbReference type="AlphaFoldDB" id="A0A8A3PI96"/>
<proteinExistence type="predicted"/>
<dbReference type="SUPFAM" id="SSF56112">
    <property type="entry name" value="Protein kinase-like (PK-like)"/>
    <property type="match status" value="1"/>
</dbReference>
<sequence length="421" mass="48079">MDVFGTTITAGTLIVQYLGARSGFSQEAKSLKARLAWDLRVLSIVRDYFDKRRLSNANHSLPPDDAALLEQTSEYLDLLVTINRSVWIAKRSDQRDMEKEAREWTERFDVRVSGLPQELRIAIPESLDETSPPPVLKSSTRLRDFISSKSQAKKEQAQAMLLRDTDALIREIETMDDISSLPLQYGEEKLIFSSRTVSSNILQETSEFDKLVQEMVELAAAMGYLDHATGIRLLKVNWYLYFPARKQFLFAHVPPYDVLSMMTLEQMIGYDPFPNTEVTLNRKFKIAYKLAEAVFFLHTAGFLHKNIISSSVVILHRISSQGSEGGSPMLLDESYLMGFDLIRSAEATTYKEGTSRAIEYTTRNMRDFDIYQHPDRLQESDIPRYIKTYDVCSLRVILLTIGFWVPLSRVASHISVNDRSS</sequence>
<keyword evidence="2" id="KW-1185">Reference proteome</keyword>
<accession>A0A8A3PI96</accession>
<dbReference type="OrthoDB" id="1911848at2759"/>
<gene>
    <name evidence="1" type="ORF">DSL72_007658</name>
</gene>
<protein>
    <recommendedName>
        <fullName evidence="3">Protein kinase domain-containing protein</fullName>
    </recommendedName>
</protein>
<dbReference type="PANTHER" id="PTHR37542:SF3">
    <property type="entry name" value="PRION-INHIBITION AND PROPAGATION HELO DOMAIN-CONTAINING PROTEIN"/>
    <property type="match status" value="1"/>
</dbReference>
<dbReference type="Proteomes" id="UP000672032">
    <property type="component" value="Chromosome 5"/>
</dbReference>
<evidence type="ECO:0000313" key="2">
    <source>
        <dbReference type="Proteomes" id="UP000672032"/>
    </source>
</evidence>
<organism evidence="1 2">
    <name type="scientific">Monilinia vaccinii-corymbosi</name>
    <dbReference type="NCBI Taxonomy" id="61207"/>
    <lineage>
        <taxon>Eukaryota</taxon>
        <taxon>Fungi</taxon>
        <taxon>Dikarya</taxon>
        <taxon>Ascomycota</taxon>
        <taxon>Pezizomycotina</taxon>
        <taxon>Leotiomycetes</taxon>
        <taxon>Helotiales</taxon>
        <taxon>Sclerotiniaceae</taxon>
        <taxon>Monilinia</taxon>
    </lineage>
</organism>
<name>A0A8A3PI96_9HELO</name>
<reference evidence="1" key="1">
    <citation type="submission" date="2020-10" db="EMBL/GenBank/DDBJ databases">
        <title>Genome Sequence of Monilinia vaccinii-corymbosi Sheds Light on Mummy Berry Disease Infection of Blueberry and Mating Type.</title>
        <authorList>
            <person name="Yow A.G."/>
            <person name="Zhang Y."/>
            <person name="Bansal K."/>
            <person name="Eacker S.M."/>
            <person name="Sullivan S."/>
            <person name="Liachko I."/>
            <person name="Cubeta M.A."/>
            <person name="Rollins J.A."/>
            <person name="Ashrafi H."/>
        </authorList>
    </citation>
    <scope>NUCLEOTIDE SEQUENCE</scope>
    <source>
        <strain evidence="1">RL-1</strain>
    </source>
</reference>
<dbReference type="Gene3D" id="1.10.510.10">
    <property type="entry name" value="Transferase(Phosphotransferase) domain 1"/>
    <property type="match status" value="1"/>
</dbReference>
<evidence type="ECO:0000313" key="1">
    <source>
        <dbReference type="EMBL" id="QSZ34800.1"/>
    </source>
</evidence>
<dbReference type="InterPro" id="IPR011009">
    <property type="entry name" value="Kinase-like_dom_sf"/>
</dbReference>
<dbReference type="EMBL" id="CP063409">
    <property type="protein sequence ID" value="QSZ34800.1"/>
    <property type="molecule type" value="Genomic_DNA"/>
</dbReference>
<evidence type="ECO:0008006" key="3">
    <source>
        <dbReference type="Google" id="ProtNLM"/>
    </source>
</evidence>
<dbReference type="PANTHER" id="PTHR37542">
    <property type="entry name" value="HELO DOMAIN-CONTAINING PROTEIN-RELATED"/>
    <property type="match status" value="1"/>
</dbReference>